<reference evidence="1 2" key="1">
    <citation type="submission" date="2024-01" db="EMBL/GenBank/DDBJ databases">
        <title>The complete chloroplast genome sequence of Lithospermum erythrorhizon: insights into the phylogenetic relationship among Boraginaceae species and the maternal lineages of purple gromwells.</title>
        <authorList>
            <person name="Okada T."/>
            <person name="Watanabe K."/>
        </authorList>
    </citation>
    <scope>NUCLEOTIDE SEQUENCE [LARGE SCALE GENOMIC DNA]</scope>
</reference>
<organism evidence="1 2">
    <name type="scientific">Lithospermum erythrorhizon</name>
    <name type="common">Purple gromwell</name>
    <name type="synonym">Lithospermum officinale var. erythrorhizon</name>
    <dbReference type="NCBI Taxonomy" id="34254"/>
    <lineage>
        <taxon>Eukaryota</taxon>
        <taxon>Viridiplantae</taxon>
        <taxon>Streptophyta</taxon>
        <taxon>Embryophyta</taxon>
        <taxon>Tracheophyta</taxon>
        <taxon>Spermatophyta</taxon>
        <taxon>Magnoliopsida</taxon>
        <taxon>eudicotyledons</taxon>
        <taxon>Gunneridae</taxon>
        <taxon>Pentapetalae</taxon>
        <taxon>asterids</taxon>
        <taxon>lamiids</taxon>
        <taxon>Boraginales</taxon>
        <taxon>Boraginaceae</taxon>
        <taxon>Boraginoideae</taxon>
        <taxon>Lithospermeae</taxon>
        <taxon>Lithospermum</taxon>
    </lineage>
</organism>
<evidence type="ECO:0000313" key="1">
    <source>
        <dbReference type="EMBL" id="GAA0142873.1"/>
    </source>
</evidence>
<protein>
    <submittedName>
        <fullName evidence="1">Uncharacterized protein</fullName>
    </submittedName>
</protein>
<gene>
    <name evidence="1" type="ORF">LIER_35648</name>
</gene>
<evidence type="ECO:0000313" key="2">
    <source>
        <dbReference type="Proteomes" id="UP001454036"/>
    </source>
</evidence>
<dbReference type="Proteomes" id="UP001454036">
    <property type="component" value="Unassembled WGS sequence"/>
</dbReference>
<name>A0AAV3NVA0_LITER</name>
<proteinExistence type="predicted"/>
<dbReference type="EMBL" id="BAABME010015768">
    <property type="protein sequence ID" value="GAA0142873.1"/>
    <property type="molecule type" value="Genomic_DNA"/>
</dbReference>
<dbReference type="AlphaFoldDB" id="A0AAV3NVA0"/>
<accession>A0AAV3NVA0</accession>
<keyword evidence="2" id="KW-1185">Reference proteome</keyword>
<sequence>MDKVLYMIFIGASFNFGKFIFDHNVQHAQSHVVLKLIAYSSSLLCCIMESQHLEILTVADEEAPSPGFITISPKLLHGTHVADIPLRAVETSDASGPRNDETASFIRDEIRQLEGVI</sequence>
<comment type="caution">
    <text evidence="1">The sequence shown here is derived from an EMBL/GenBank/DDBJ whole genome shotgun (WGS) entry which is preliminary data.</text>
</comment>